<feature type="transmembrane region" description="Helical" evidence="1">
    <location>
        <begin position="24"/>
        <end position="46"/>
    </location>
</feature>
<accession>A0A6J4LEW5</accession>
<sequence length="345" mass="36890">MLNVPPAPPTEVPYTVRTAQRITVASRLVAASLISLGLFLFVGGTGWDVQWHAAIGRDRVLTAPHILMLSGIVLIGLASLSAILLDTLRAARGSGVNNQNSSHFLGMFRSSAGFFLAGFGALLSTLAFPLDEYWHVLYGIDVTLWAPFHVMIAGGMISAGFGTMYAFTAEGNREAGRLRAIAHVGFLVAAALTLSTLYLLLPDSGCEHGVINVGSVSVGMYPALASLSTTFFLFIAACTFNRPGGALGVDVVVEALRWGLVAFVPWAVEVTRLAEGFTYRPNPPVVVITPLWFPNSILLITVIIEAVRWFARAQPSSQNWGVLASATAITALVFISERTWLSQVS</sequence>
<evidence type="ECO:0000256" key="1">
    <source>
        <dbReference type="SAM" id="Phobius"/>
    </source>
</evidence>
<proteinExistence type="predicted"/>
<evidence type="ECO:0000313" key="2">
    <source>
        <dbReference type="EMBL" id="CAA9330290.1"/>
    </source>
</evidence>
<feature type="non-terminal residue" evidence="2">
    <location>
        <position position="345"/>
    </location>
</feature>
<feature type="transmembrane region" description="Helical" evidence="1">
    <location>
        <begin position="148"/>
        <end position="168"/>
    </location>
</feature>
<organism evidence="2">
    <name type="scientific">uncultured Chloroflexia bacterium</name>
    <dbReference type="NCBI Taxonomy" id="1672391"/>
    <lineage>
        <taxon>Bacteria</taxon>
        <taxon>Bacillati</taxon>
        <taxon>Chloroflexota</taxon>
        <taxon>Chloroflexia</taxon>
        <taxon>environmental samples</taxon>
    </lineage>
</organism>
<dbReference type="EMBL" id="CADCTR010002074">
    <property type="protein sequence ID" value="CAA9330290.1"/>
    <property type="molecule type" value="Genomic_DNA"/>
</dbReference>
<keyword evidence="1" id="KW-0812">Transmembrane</keyword>
<keyword evidence="1" id="KW-1133">Transmembrane helix</keyword>
<feature type="transmembrane region" description="Helical" evidence="1">
    <location>
        <begin position="247"/>
        <end position="268"/>
    </location>
</feature>
<name>A0A6J4LEW5_9CHLR</name>
<protein>
    <submittedName>
        <fullName evidence="2">Uncharacterized protein</fullName>
    </submittedName>
</protein>
<keyword evidence="1" id="KW-0472">Membrane</keyword>
<feature type="transmembrane region" description="Helical" evidence="1">
    <location>
        <begin position="288"/>
        <end position="307"/>
    </location>
</feature>
<gene>
    <name evidence="2" type="ORF">AVDCRST_MAG93-6162</name>
</gene>
<dbReference type="AlphaFoldDB" id="A0A6J4LEW5"/>
<feature type="transmembrane region" description="Helical" evidence="1">
    <location>
        <begin position="221"/>
        <end position="240"/>
    </location>
</feature>
<feature type="transmembrane region" description="Helical" evidence="1">
    <location>
        <begin position="106"/>
        <end position="128"/>
    </location>
</feature>
<feature type="transmembrane region" description="Helical" evidence="1">
    <location>
        <begin position="180"/>
        <end position="201"/>
    </location>
</feature>
<reference evidence="2" key="1">
    <citation type="submission" date="2020-02" db="EMBL/GenBank/DDBJ databases">
        <authorList>
            <person name="Meier V. D."/>
        </authorList>
    </citation>
    <scope>NUCLEOTIDE SEQUENCE</scope>
    <source>
        <strain evidence="2">AVDCRST_MAG93</strain>
    </source>
</reference>
<feature type="transmembrane region" description="Helical" evidence="1">
    <location>
        <begin position="319"/>
        <end position="336"/>
    </location>
</feature>
<feature type="transmembrane region" description="Helical" evidence="1">
    <location>
        <begin position="66"/>
        <end position="85"/>
    </location>
</feature>